<reference evidence="14" key="2">
    <citation type="submission" date="2025-08" db="UniProtKB">
        <authorList>
            <consortium name="Ensembl"/>
        </authorList>
    </citation>
    <scope>IDENTIFICATION</scope>
    <source>
        <strain evidence="14">Hd-rR</strain>
    </source>
</reference>
<keyword evidence="2" id="KW-1003">Cell membrane</keyword>
<dbReference type="InterPro" id="IPR013106">
    <property type="entry name" value="Ig_V-set"/>
</dbReference>
<dbReference type="InterPro" id="IPR050876">
    <property type="entry name" value="IgLON_domain"/>
</dbReference>
<keyword evidence="6" id="KW-1015">Disulfide bond</keyword>
<feature type="transmembrane region" description="Helical" evidence="11">
    <location>
        <begin position="341"/>
        <end position="360"/>
    </location>
</feature>
<dbReference type="InterPro" id="IPR013783">
    <property type="entry name" value="Ig-like_fold"/>
</dbReference>
<gene>
    <name evidence="14" type="primary">NTM</name>
    <name evidence="14" type="synonym">opcml</name>
</gene>
<dbReference type="InterPro" id="IPR007110">
    <property type="entry name" value="Ig-like_dom"/>
</dbReference>
<name>A0A3B3H552_ORYLA</name>
<protein>
    <submittedName>
        <fullName evidence="14">Opioid binding protein/cell adhesion molecule-like</fullName>
    </submittedName>
</protein>
<keyword evidence="4" id="KW-0677">Repeat</keyword>
<evidence type="ECO:0000256" key="2">
    <source>
        <dbReference type="ARBA" id="ARBA00022475"/>
    </source>
</evidence>
<dbReference type="SUPFAM" id="SSF48726">
    <property type="entry name" value="Immunoglobulin"/>
    <property type="match status" value="3"/>
</dbReference>
<dbReference type="STRING" id="8090.ENSORLP00000026630"/>
<dbReference type="InParanoid" id="A0A3B3H552"/>
<evidence type="ECO:0000256" key="6">
    <source>
        <dbReference type="ARBA" id="ARBA00023157"/>
    </source>
</evidence>
<feature type="domain" description="Ig-like" evidence="13">
    <location>
        <begin position="49"/>
        <end position="146"/>
    </location>
</feature>
<dbReference type="GO" id="GO:0007155">
    <property type="term" value="P:cell adhesion"/>
    <property type="evidence" value="ECO:0007669"/>
    <property type="project" value="UniProtKB-KW"/>
</dbReference>
<dbReference type="PANTHER" id="PTHR42757">
    <property type="entry name" value="IGLON FAMILY OF IMMUNOGLOBULIN SUPERFAMILY-RELATED"/>
    <property type="match status" value="1"/>
</dbReference>
<comment type="similarity">
    <text evidence="10">Belongs to the immunoglobulin superfamily. IgLON family.</text>
</comment>
<evidence type="ECO:0000259" key="13">
    <source>
        <dbReference type="PROSITE" id="PS50835"/>
    </source>
</evidence>
<evidence type="ECO:0000256" key="10">
    <source>
        <dbReference type="ARBA" id="ARBA00037995"/>
    </source>
</evidence>
<dbReference type="PROSITE" id="PS50835">
    <property type="entry name" value="IG_LIKE"/>
    <property type="match status" value="3"/>
</dbReference>
<dbReference type="GeneTree" id="ENSGT00940000158679"/>
<comment type="subcellular location">
    <subcellularLocation>
        <location evidence="1">Cell membrane</location>
    </subcellularLocation>
</comment>
<dbReference type="Pfam" id="PF07686">
    <property type="entry name" value="V-set"/>
    <property type="match status" value="1"/>
</dbReference>
<evidence type="ECO:0000256" key="1">
    <source>
        <dbReference type="ARBA" id="ARBA00004236"/>
    </source>
</evidence>
<evidence type="ECO:0000256" key="4">
    <source>
        <dbReference type="ARBA" id="ARBA00022737"/>
    </source>
</evidence>
<reference evidence="14" key="3">
    <citation type="submission" date="2025-09" db="UniProtKB">
        <authorList>
            <consortium name="Ensembl"/>
        </authorList>
    </citation>
    <scope>IDENTIFICATION</scope>
    <source>
        <strain evidence="14">Hd-rR</strain>
    </source>
</reference>
<proteinExistence type="inferred from homology"/>
<keyword evidence="15" id="KW-1185">Reference proteome</keyword>
<keyword evidence="3 12" id="KW-0732">Signal</keyword>
<feature type="signal peptide" evidence="12">
    <location>
        <begin position="1"/>
        <end position="19"/>
    </location>
</feature>
<evidence type="ECO:0000256" key="11">
    <source>
        <dbReference type="SAM" id="Phobius"/>
    </source>
</evidence>
<keyword evidence="11" id="KW-1133">Transmembrane helix</keyword>
<dbReference type="InterPro" id="IPR036179">
    <property type="entry name" value="Ig-like_dom_sf"/>
</dbReference>
<keyword evidence="7" id="KW-0325">Glycoprotein</keyword>
<evidence type="ECO:0000256" key="5">
    <source>
        <dbReference type="ARBA" id="ARBA00023136"/>
    </source>
</evidence>
<evidence type="ECO:0000256" key="7">
    <source>
        <dbReference type="ARBA" id="ARBA00023180"/>
    </source>
</evidence>
<dbReference type="AlphaFoldDB" id="A0A3B3H552"/>
<dbReference type="Pfam" id="PF13927">
    <property type="entry name" value="Ig_3"/>
    <property type="match status" value="2"/>
</dbReference>
<dbReference type="GO" id="GO:0098552">
    <property type="term" value="C:side of membrane"/>
    <property type="evidence" value="ECO:0007669"/>
    <property type="project" value="UniProtKB-KW"/>
</dbReference>
<evidence type="ECO:0000313" key="15">
    <source>
        <dbReference type="Proteomes" id="UP000001038"/>
    </source>
</evidence>
<dbReference type="FunFam" id="2.60.40.10:FF:000305">
    <property type="entry name" value="neurotrimin isoform X2"/>
    <property type="match status" value="1"/>
</dbReference>
<evidence type="ECO:0000256" key="9">
    <source>
        <dbReference type="ARBA" id="ARBA00023319"/>
    </source>
</evidence>
<dbReference type="PANTHER" id="PTHR42757:SF9">
    <property type="entry name" value="NEUROTRIMIN"/>
    <property type="match status" value="1"/>
</dbReference>
<organism evidence="14 15">
    <name type="scientific">Oryzias latipes</name>
    <name type="common">Japanese rice fish</name>
    <name type="synonym">Japanese killifish</name>
    <dbReference type="NCBI Taxonomy" id="8090"/>
    <lineage>
        <taxon>Eukaryota</taxon>
        <taxon>Metazoa</taxon>
        <taxon>Chordata</taxon>
        <taxon>Craniata</taxon>
        <taxon>Vertebrata</taxon>
        <taxon>Euteleostomi</taxon>
        <taxon>Actinopterygii</taxon>
        <taxon>Neopterygii</taxon>
        <taxon>Teleostei</taxon>
        <taxon>Neoteleostei</taxon>
        <taxon>Acanthomorphata</taxon>
        <taxon>Ovalentaria</taxon>
        <taxon>Atherinomorphae</taxon>
        <taxon>Beloniformes</taxon>
        <taxon>Adrianichthyidae</taxon>
        <taxon>Oryziinae</taxon>
        <taxon>Oryzias</taxon>
    </lineage>
</organism>
<dbReference type="InterPro" id="IPR003598">
    <property type="entry name" value="Ig_sub2"/>
</dbReference>
<feature type="domain" description="Ig-like" evidence="13">
    <location>
        <begin position="240"/>
        <end position="327"/>
    </location>
</feature>
<feature type="chain" id="PRO_5017361231" evidence="12">
    <location>
        <begin position="20"/>
        <end position="362"/>
    </location>
</feature>
<evidence type="ECO:0000256" key="8">
    <source>
        <dbReference type="ARBA" id="ARBA00023288"/>
    </source>
</evidence>
<evidence type="ECO:0000256" key="12">
    <source>
        <dbReference type="SAM" id="SignalP"/>
    </source>
</evidence>
<dbReference type="InterPro" id="IPR003599">
    <property type="entry name" value="Ig_sub"/>
</dbReference>
<reference evidence="14 15" key="1">
    <citation type="journal article" date="2007" name="Nature">
        <title>The medaka draft genome and insights into vertebrate genome evolution.</title>
        <authorList>
            <person name="Kasahara M."/>
            <person name="Naruse K."/>
            <person name="Sasaki S."/>
            <person name="Nakatani Y."/>
            <person name="Qu W."/>
            <person name="Ahsan B."/>
            <person name="Yamada T."/>
            <person name="Nagayasu Y."/>
            <person name="Doi K."/>
            <person name="Kasai Y."/>
            <person name="Jindo T."/>
            <person name="Kobayashi D."/>
            <person name="Shimada A."/>
            <person name="Toyoda A."/>
            <person name="Kuroki Y."/>
            <person name="Fujiyama A."/>
            <person name="Sasaki T."/>
            <person name="Shimizu A."/>
            <person name="Asakawa S."/>
            <person name="Shimizu N."/>
            <person name="Hashimoto S."/>
            <person name="Yang J."/>
            <person name="Lee Y."/>
            <person name="Matsushima K."/>
            <person name="Sugano S."/>
            <person name="Sakaizumi M."/>
            <person name="Narita T."/>
            <person name="Ohishi K."/>
            <person name="Haga S."/>
            <person name="Ohta F."/>
            <person name="Nomoto H."/>
            <person name="Nogata K."/>
            <person name="Morishita T."/>
            <person name="Endo T."/>
            <person name="Shin-I T."/>
            <person name="Takeda H."/>
            <person name="Morishita S."/>
            <person name="Kohara Y."/>
        </authorList>
    </citation>
    <scope>NUCLEOTIDE SEQUENCE [LARGE SCALE GENOMIC DNA]</scope>
    <source>
        <strain evidence="14 15">Hd-rR</strain>
    </source>
</reference>
<sequence>MLALTGLELACMVSHVTLGVFSPFLRCVWKSETGRDVYVLYFCFHTGVPVRSGDSVLKDNIAVRQGDSAVLKCSVDSKVSRVAWLNRTTILFAGKEKWSLDPRVILLENTAVTEYSIKIQNVNVHDEGPYVCSILTNKKPKSTKVHLFVQVPARITNITKDVTVNEGRSISLICLAVGRPEASVVWRHHSPRGIYTFVAEGQHLELAEITKEQSGSYECIASNDISDPDIRTVQVTVNYPPFISKARSTGTSVGQKGVLQCEASAVPRPDFEWYKEDRRLFNGLNGVKIENQGKQSLLIFFNVSEEDYGNYTCVAMNLMGISNASIILYGPGAMHDVNGSAMFPCGSLGLLLTTTIFYLLKF</sequence>
<keyword evidence="11" id="KW-0812">Transmembrane</keyword>
<keyword evidence="8" id="KW-0449">Lipoprotein</keyword>
<dbReference type="FunFam" id="2.60.40.10:FF:000013">
    <property type="entry name" value="cell adhesion molecule 1 isoform X1"/>
    <property type="match status" value="1"/>
</dbReference>
<dbReference type="SMART" id="SM00409">
    <property type="entry name" value="IG"/>
    <property type="match status" value="3"/>
</dbReference>
<feature type="domain" description="Ig-like" evidence="13">
    <location>
        <begin position="152"/>
        <end position="236"/>
    </location>
</feature>
<evidence type="ECO:0000313" key="14">
    <source>
        <dbReference type="Ensembl" id="ENSORLP00000026630.1"/>
    </source>
</evidence>
<dbReference type="SMART" id="SM00408">
    <property type="entry name" value="IGc2"/>
    <property type="match status" value="3"/>
</dbReference>
<dbReference type="Proteomes" id="UP000001038">
    <property type="component" value="Chromosome 14"/>
</dbReference>
<dbReference type="Bgee" id="ENSORLG00000020873">
    <property type="expression patterns" value="Expressed in brain and 5 other cell types or tissues"/>
</dbReference>
<feature type="transmembrane region" description="Helical" evidence="11">
    <location>
        <begin position="308"/>
        <end position="329"/>
    </location>
</feature>
<accession>A0A3B3H552</accession>
<keyword evidence="9" id="KW-0393">Immunoglobulin domain</keyword>
<dbReference type="GO" id="GO:0005886">
    <property type="term" value="C:plasma membrane"/>
    <property type="evidence" value="ECO:0007669"/>
    <property type="project" value="UniProtKB-SubCell"/>
</dbReference>
<evidence type="ECO:0000256" key="3">
    <source>
        <dbReference type="ARBA" id="ARBA00022729"/>
    </source>
</evidence>
<dbReference type="Gene3D" id="2.60.40.10">
    <property type="entry name" value="Immunoglobulins"/>
    <property type="match status" value="3"/>
</dbReference>
<keyword evidence="5 11" id="KW-0472">Membrane</keyword>
<dbReference type="Ensembl" id="ENSORLT00000043838.1">
    <property type="protein sequence ID" value="ENSORLP00000026630.1"/>
    <property type="gene ID" value="ENSORLG00000020873.2"/>
</dbReference>